<dbReference type="EMBL" id="JACVVK020000036">
    <property type="protein sequence ID" value="KAK7500511.1"/>
    <property type="molecule type" value="Genomic_DNA"/>
</dbReference>
<feature type="non-terminal residue" evidence="9">
    <location>
        <position position="931"/>
    </location>
</feature>
<dbReference type="Pfam" id="PF00884">
    <property type="entry name" value="Sulfatase"/>
    <property type="match status" value="3"/>
</dbReference>
<keyword evidence="3" id="KW-0479">Metal-binding</keyword>
<keyword evidence="6" id="KW-0106">Calcium</keyword>
<feature type="domain" description="Sulfatase N-terminal" evidence="8">
    <location>
        <begin position="332"/>
        <end position="630"/>
    </location>
</feature>
<dbReference type="InterPro" id="IPR017850">
    <property type="entry name" value="Alkaline_phosphatase_core_sf"/>
</dbReference>
<evidence type="ECO:0000256" key="1">
    <source>
        <dbReference type="ARBA" id="ARBA00001913"/>
    </source>
</evidence>
<dbReference type="GO" id="GO:0046872">
    <property type="term" value="F:metal ion binding"/>
    <property type="evidence" value="ECO:0007669"/>
    <property type="project" value="UniProtKB-KW"/>
</dbReference>
<keyword evidence="5" id="KW-0378">Hydrolase</keyword>
<evidence type="ECO:0000256" key="7">
    <source>
        <dbReference type="SAM" id="SignalP"/>
    </source>
</evidence>
<evidence type="ECO:0000256" key="4">
    <source>
        <dbReference type="ARBA" id="ARBA00022729"/>
    </source>
</evidence>
<feature type="domain" description="Sulfatase N-terminal" evidence="8">
    <location>
        <begin position="26"/>
        <end position="329"/>
    </location>
</feature>
<protein>
    <recommendedName>
        <fullName evidence="8">Sulfatase N-terminal domain-containing protein</fullName>
    </recommendedName>
</protein>
<dbReference type="InterPro" id="IPR024607">
    <property type="entry name" value="Sulfatase_CS"/>
</dbReference>
<evidence type="ECO:0000256" key="2">
    <source>
        <dbReference type="ARBA" id="ARBA00008779"/>
    </source>
</evidence>
<comment type="similarity">
    <text evidence="2">Belongs to the sulfatase family.</text>
</comment>
<organism evidence="9 10">
    <name type="scientific">Batillaria attramentaria</name>
    <dbReference type="NCBI Taxonomy" id="370345"/>
    <lineage>
        <taxon>Eukaryota</taxon>
        <taxon>Metazoa</taxon>
        <taxon>Spiralia</taxon>
        <taxon>Lophotrochozoa</taxon>
        <taxon>Mollusca</taxon>
        <taxon>Gastropoda</taxon>
        <taxon>Caenogastropoda</taxon>
        <taxon>Sorbeoconcha</taxon>
        <taxon>Cerithioidea</taxon>
        <taxon>Batillariidae</taxon>
        <taxon>Batillaria</taxon>
    </lineage>
</organism>
<dbReference type="Proteomes" id="UP001519460">
    <property type="component" value="Unassembled WGS sequence"/>
</dbReference>
<proteinExistence type="inferred from homology"/>
<sequence length="931" mass="105533">MFRLIVVVVAVSAVLLTASQRAFAKPNVLFLVTDDLRPKLGCYGESNMVTPNLDNFATKSIMFERAYVQQAVCSPSRTSFLTGRRPDTTHIFDLQTYFRKIGGNYTTLPQHFKNNGYITQSVGKIFHPGVASGGGIGKLGDDYPYSWTYPAFHSPVEKFRAAKLCPGPDGNKYNFARCPVDVKTMPEGSLEDIQNTDFAISFLQNRSEDQKPFFLGLGFHKPHLPFKYPQEYLSLYPMSKINLAPDPFYPPWLPPVAWTAWEELRSYDDIAMMNLSWPFGPVPKEYQLKLRQSYSAAASYTDAQVGRILQALDQYGFANNTIITFHGDHARPNVLFLVVDDLRPKLGCYGESNMVTPNLDNFATKSIMFERAYVQQAVCSPSRTSFLTGRRPDTTHIFDLQTYFRNITGNFTTLPQHFKNNGYVTQSSGKIFHHGVASGGNDDFPYSWTFPAFHAPAEKYHASKVCPGPDGKKYNFARCPVDVKTMPYGSLEDIQNTDFAISFLQNRSEDLKPFFLGLGFHKPHLPFKYPQEYLSLYPMSRINLAPDPFYPPWLPEVAYAPWGELRGFDDIEMLNLSWPFGPIPVEYQLKLRQSYSAATTYTDAQVGRILQALDQYGFANNTIITFHGDHARPNVLFLVVDDLRPKLGCYGESNMVTPNLDNFATKSIMFERAYVQQAVCSPSRTSFLTGRRPDTTHIFDLQTYFRKIGGNYTTLPQHFKNNGYVTQSVGKIFHPGVASGGHDDFPFSWTFPAFHSPLEKLRTAKLCSGPGGKKYNFARCPVDLKTMPEGSLEDIQNTDFAISFLQNRSEDQKPFFLGLGFHKPHLPFKYPKEYLSLYPMSKIKLAPDPFFPPWLPDVAYSPWGELRSYDDIQMLNLTWPFQPVPVEYQLKLRQSYSAAASYTDAQVGRILQALDQYGFANNTIITFNGDH</sequence>
<gene>
    <name evidence="9" type="ORF">BaRGS_00008086</name>
</gene>
<dbReference type="PANTHER" id="PTHR45953">
    <property type="entry name" value="IDURONATE 2-SULFATASE"/>
    <property type="match status" value="1"/>
</dbReference>
<dbReference type="CDD" id="cd16030">
    <property type="entry name" value="iduronate-2-sulfatase"/>
    <property type="match status" value="3"/>
</dbReference>
<dbReference type="SUPFAM" id="SSF53649">
    <property type="entry name" value="Alkaline phosphatase-like"/>
    <property type="match status" value="3"/>
</dbReference>
<keyword evidence="4 7" id="KW-0732">Signal</keyword>
<dbReference type="GO" id="GO:0016787">
    <property type="term" value="F:hydrolase activity"/>
    <property type="evidence" value="ECO:0007669"/>
    <property type="project" value="UniProtKB-KW"/>
</dbReference>
<feature type="chain" id="PRO_5044882954" description="Sulfatase N-terminal domain-containing protein" evidence="7">
    <location>
        <begin position="25"/>
        <end position="931"/>
    </location>
</feature>
<feature type="domain" description="Sulfatase N-terminal" evidence="8">
    <location>
        <begin position="633"/>
        <end position="931"/>
    </location>
</feature>
<reference evidence="9 10" key="1">
    <citation type="journal article" date="2023" name="Sci. Data">
        <title>Genome assembly of the Korean intertidal mud-creeper Batillaria attramentaria.</title>
        <authorList>
            <person name="Patra A.K."/>
            <person name="Ho P.T."/>
            <person name="Jun S."/>
            <person name="Lee S.J."/>
            <person name="Kim Y."/>
            <person name="Won Y.J."/>
        </authorList>
    </citation>
    <scope>NUCLEOTIDE SEQUENCE [LARGE SCALE GENOMIC DNA]</scope>
    <source>
        <strain evidence="9">Wonlab-2016</strain>
    </source>
</reference>
<evidence type="ECO:0000256" key="6">
    <source>
        <dbReference type="ARBA" id="ARBA00022837"/>
    </source>
</evidence>
<evidence type="ECO:0000256" key="5">
    <source>
        <dbReference type="ARBA" id="ARBA00022801"/>
    </source>
</evidence>
<evidence type="ECO:0000259" key="8">
    <source>
        <dbReference type="Pfam" id="PF00884"/>
    </source>
</evidence>
<keyword evidence="10" id="KW-1185">Reference proteome</keyword>
<comment type="cofactor">
    <cofactor evidence="1">
        <name>Ca(2+)</name>
        <dbReference type="ChEBI" id="CHEBI:29108"/>
    </cofactor>
</comment>
<dbReference type="InterPro" id="IPR000917">
    <property type="entry name" value="Sulfatase_N"/>
</dbReference>
<evidence type="ECO:0000313" key="9">
    <source>
        <dbReference type="EMBL" id="KAK7500511.1"/>
    </source>
</evidence>
<dbReference type="AlphaFoldDB" id="A0ABD0LMN8"/>
<dbReference type="InterPro" id="IPR035874">
    <property type="entry name" value="IDS"/>
</dbReference>
<evidence type="ECO:0000256" key="3">
    <source>
        <dbReference type="ARBA" id="ARBA00022723"/>
    </source>
</evidence>
<accession>A0ABD0LMN8</accession>
<evidence type="ECO:0000313" key="10">
    <source>
        <dbReference type="Proteomes" id="UP001519460"/>
    </source>
</evidence>
<dbReference type="PROSITE" id="PS00523">
    <property type="entry name" value="SULFATASE_1"/>
    <property type="match status" value="3"/>
</dbReference>
<dbReference type="PROSITE" id="PS00149">
    <property type="entry name" value="SULFATASE_2"/>
    <property type="match status" value="3"/>
</dbReference>
<name>A0ABD0LMN8_9CAEN</name>
<comment type="caution">
    <text evidence="9">The sequence shown here is derived from an EMBL/GenBank/DDBJ whole genome shotgun (WGS) entry which is preliminary data.</text>
</comment>
<dbReference type="Gene3D" id="3.40.720.10">
    <property type="entry name" value="Alkaline Phosphatase, subunit A"/>
    <property type="match status" value="3"/>
</dbReference>
<dbReference type="PANTHER" id="PTHR45953:SF1">
    <property type="entry name" value="IDURONATE 2-SULFATASE"/>
    <property type="match status" value="1"/>
</dbReference>
<feature type="signal peptide" evidence="7">
    <location>
        <begin position="1"/>
        <end position="24"/>
    </location>
</feature>